<dbReference type="EMBL" id="NPHW01002650">
    <property type="protein sequence ID" value="OXV11014.1"/>
    <property type="molecule type" value="Genomic_DNA"/>
</dbReference>
<organism evidence="3 4">
    <name type="scientific">Elaphomyces granulatus</name>
    <dbReference type="NCBI Taxonomy" id="519963"/>
    <lineage>
        <taxon>Eukaryota</taxon>
        <taxon>Fungi</taxon>
        <taxon>Dikarya</taxon>
        <taxon>Ascomycota</taxon>
        <taxon>Pezizomycotina</taxon>
        <taxon>Eurotiomycetes</taxon>
        <taxon>Eurotiomycetidae</taxon>
        <taxon>Eurotiales</taxon>
        <taxon>Elaphomycetaceae</taxon>
        <taxon>Elaphomyces</taxon>
    </lineage>
</organism>
<name>A0A232M3Y8_9EURO</name>
<protein>
    <recommendedName>
        <fullName evidence="1">ATP-dependent DNA helicase</fullName>
        <ecNumber evidence="1">5.6.2.3</ecNumber>
    </recommendedName>
</protein>
<feature type="domain" description="DNA helicase Pif1-like DEAD-box helicase" evidence="2">
    <location>
        <begin position="2"/>
        <end position="72"/>
    </location>
</feature>
<dbReference type="GO" id="GO:0016887">
    <property type="term" value="F:ATP hydrolysis activity"/>
    <property type="evidence" value="ECO:0007669"/>
    <property type="project" value="RHEA"/>
</dbReference>
<keyword evidence="1" id="KW-0234">DNA repair</keyword>
<evidence type="ECO:0000313" key="3">
    <source>
        <dbReference type="EMBL" id="OXV11014.1"/>
    </source>
</evidence>
<reference evidence="3 4" key="1">
    <citation type="journal article" date="2015" name="Environ. Microbiol.">
        <title>Metagenome sequence of Elaphomyces granulatus from sporocarp tissue reveals Ascomycota ectomycorrhizal fingerprints of genome expansion and a Proteobacteria-rich microbiome.</title>
        <authorList>
            <person name="Quandt C.A."/>
            <person name="Kohler A."/>
            <person name="Hesse C.N."/>
            <person name="Sharpton T.J."/>
            <person name="Martin F."/>
            <person name="Spatafora J.W."/>
        </authorList>
    </citation>
    <scope>NUCLEOTIDE SEQUENCE [LARGE SCALE GENOMIC DNA]</scope>
    <source>
        <strain evidence="3 4">OSC145934</strain>
    </source>
</reference>
<keyword evidence="1" id="KW-0233">DNA recombination</keyword>
<evidence type="ECO:0000313" key="4">
    <source>
        <dbReference type="Proteomes" id="UP000243515"/>
    </source>
</evidence>
<dbReference type="EC" id="5.6.2.3" evidence="1"/>
<keyword evidence="1" id="KW-0378">Hydrolase</keyword>
<dbReference type="GO" id="GO:0006281">
    <property type="term" value="P:DNA repair"/>
    <property type="evidence" value="ECO:0007669"/>
    <property type="project" value="UniProtKB-KW"/>
</dbReference>
<evidence type="ECO:0000256" key="1">
    <source>
        <dbReference type="RuleBase" id="RU363044"/>
    </source>
</evidence>
<proteinExistence type="inferred from homology"/>
<dbReference type="Pfam" id="PF05970">
    <property type="entry name" value="PIF1"/>
    <property type="match status" value="1"/>
</dbReference>
<dbReference type="AlphaFoldDB" id="A0A232M3Y8"/>
<keyword evidence="1" id="KW-0347">Helicase</keyword>
<keyword evidence="4" id="KW-1185">Reference proteome</keyword>
<keyword evidence="1" id="KW-0227">DNA damage</keyword>
<dbReference type="GO" id="GO:0000723">
    <property type="term" value="P:telomere maintenance"/>
    <property type="evidence" value="ECO:0007669"/>
    <property type="project" value="InterPro"/>
</dbReference>
<evidence type="ECO:0000259" key="2">
    <source>
        <dbReference type="Pfam" id="PF05970"/>
    </source>
</evidence>
<dbReference type="Gene3D" id="3.40.50.300">
    <property type="entry name" value="P-loop containing nucleotide triphosphate hydrolases"/>
    <property type="match status" value="1"/>
</dbReference>
<dbReference type="Proteomes" id="UP000243515">
    <property type="component" value="Unassembled WGS sequence"/>
</dbReference>
<keyword evidence="1" id="KW-0067">ATP-binding</keyword>
<dbReference type="GO" id="GO:0005524">
    <property type="term" value="F:ATP binding"/>
    <property type="evidence" value="ECO:0007669"/>
    <property type="project" value="UniProtKB-KW"/>
</dbReference>
<accession>A0A232M3Y8</accession>
<comment type="catalytic activity">
    <reaction evidence="1">
        <text>ATP + H2O = ADP + phosphate + H(+)</text>
        <dbReference type="Rhea" id="RHEA:13065"/>
        <dbReference type="ChEBI" id="CHEBI:15377"/>
        <dbReference type="ChEBI" id="CHEBI:15378"/>
        <dbReference type="ChEBI" id="CHEBI:30616"/>
        <dbReference type="ChEBI" id="CHEBI:43474"/>
        <dbReference type="ChEBI" id="CHEBI:456216"/>
        <dbReference type="EC" id="5.6.2.3"/>
    </reaction>
</comment>
<dbReference type="InterPro" id="IPR027417">
    <property type="entry name" value="P-loop_NTPase"/>
</dbReference>
<comment type="cofactor">
    <cofactor evidence="1">
        <name>Mg(2+)</name>
        <dbReference type="ChEBI" id="CHEBI:18420"/>
    </cofactor>
</comment>
<dbReference type="GO" id="GO:0006310">
    <property type="term" value="P:DNA recombination"/>
    <property type="evidence" value="ECO:0007669"/>
    <property type="project" value="UniProtKB-KW"/>
</dbReference>
<keyword evidence="1" id="KW-0547">Nucleotide-binding</keyword>
<sequence>MQSKLAEQLRRVGLMIWDEVPMTNRKVFEAVDCTLRDIKGEAGEDFIFDGIPFVLGGDFAQTLPVVKNGRRSRPPKGGGVNADFASWLSRMSYGSALHEEIELLAYIQRT</sequence>
<dbReference type="PANTHER" id="PTHR10492:SF57">
    <property type="entry name" value="ATP-DEPENDENT DNA HELICASE"/>
    <property type="match status" value="1"/>
</dbReference>
<comment type="similarity">
    <text evidence="1">Belongs to the helicase family.</text>
</comment>
<gene>
    <name evidence="3" type="ORF">Egran_01226</name>
</gene>
<dbReference type="OrthoDB" id="4360910at2759"/>
<dbReference type="PANTHER" id="PTHR10492">
    <property type="match status" value="1"/>
</dbReference>
<dbReference type="GO" id="GO:0043139">
    <property type="term" value="F:5'-3' DNA helicase activity"/>
    <property type="evidence" value="ECO:0007669"/>
    <property type="project" value="UniProtKB-EC"/>
</dbReference>
<dbReference type="InterPro" id="IPR010285">
    <property type="entry name" value="DNA_helicase_pif1-like_DEAD"/>
</dbReference>
<comment type="caution">
    <text evidence="3">The sequence shown here is derived from an EMBL/GenBank/DDBJ whole genome shotgun (WGS) entry which is preliminary data.</text>
</comment>